<dbReference type="EMBL" id="CAJJDN010000015">
    <property type="protein sequence ID" value="CAD8061392.1"/>
    <property type="molecule type" value="Genomic_DNA"/>
</dbReference>
<protein>
    <submittedName>
        <fullName evidence="1">Uncharacterized protein</fullName>
    </submittedName>
</protein>
<evidence type="ECO:0000313" key="1">
    <source>
        <dbReference type="EMBL" id="CAD8061392.1"/>
    </source>
</evidence>
<dbReference type="Proteomes" id="UP000692954">
    <property type="component" value="Unassembled WGS sequence"/>
</dbReference>
<organism evidence="1 2">
    <name type="scientific">Paramecium sonneborni</name>
    <dbReference type="NCBI Taxonomy" id="65129"/>
    <lineage>
        <taxon>Eukaryota</taxon>
        <taxon>Sar</taxon>
        <taxon>Alveolata</taxon>
        <taxon>Ciliophora</taxon>
        <taxon>Intramacronucleata</taxon>
        <taxon>Oligohymenophorea</taxon>
        <taxon>Peniculida</taxon>
        <taxon>Parameciidae</taxon>
        <taxon>Paramecium</taxon>
    </lineage>
</organism>
<comment type="caution">
    <text evidence="1">The sequence shown here is derived from an EMBL/GenBank/DDBJ whole genome shotgun (WGS) entry which is preliminary data.</text>
</comment>
<reference evidence="1" key="1">
    <citation type="submission" date="2021-01" db="EMBL/GenBank/DDBJ databases">
        <authorList>
            <consortium name="Genoscope - CEA"/>
            <person name="William W."/>
        </authorList>
    </citation>
    <scope>NUCLEOTIDE SEQUENCE</scope>
</reference>
<name>A0A8S1L713_9CILI</name>
<proteinExistence type="predicted"/>
<keyword evidence="2" id="KW-1185">Reference proteome</keyword>
<accession>A0A8S1L713</accession>
<gene>
    <name evidence="1" type="ORF">PSON_ATCC_30995.1.T0150280</name>
</gene>
<dbReference type="AlphaFoldDB" id="A0A8S1L713"/>
<sequence length="46" mass="5730">MKSKKVLFIFNQKYNYDINLEKNYQIGRNYQNHFAKKVENNKKKNF</sequence>
<evidence type="ECO:0000313" key="2">
    <source>
        <dbReference type="Proteomes" id="UP000692954"/>
    </source>
</evidence>